<accession>A0A9X2MWJ0</accession>
<reference evidence="2" key="1">
    <citation type="submission" date="2022-08" db="EMBL/GenBank/DDBJ databases">
        <title>The genomic sequence of strain Paenibacillus sp. SCIV0701.</title>
        <authorList>
            <person name="Zhao H."/>
        </authorList>
    </citation>
    <scope>NUCLEOTIDE SEQUENCE</scope>
    <source>
        <strain evidence="2">SCIV0701</strain>
    </source>
</reference>
<evidence type="ECO:0000259" key="1">
    <source>
        <dbReference type="Pfam" id="PF01425"/>
    </source>
</evidence>
<dbReference type="AlphaFoldDB" id="A0A9X2MWJ0"/>
<dbReference type="PANTHER" id="PTHR46310:SF7">
    <property type="entry name" value="AMIDASE 1"/>
    <property type="match status" value="1"/>
</dbReference>
<keyword evidence="2" id="KW-0378">Hydrolase</keyword>
<name>A0A9X2MWJ0_9BACL</name>
<dbReference type="PANTHER" id="PTHR46310">
    <property type="entry name" value="AMIDASE 1"/>
    <property type="match status" value="1"/>
</dbReference>
<dbReference type="GO" id="GO:0004040">
    <property type="term" value="F:amidase activity"/>
    <property type="evidence" value="ECO:0007669"/>
    <property type="project" value="UniProtKB-EC"/>
</dbReference>
<organism evidence="2 3">
    <name type="scientific">Paenibacillus soyae</name>
    <dbReference type="NCBI Taxonomy" id="2969249"/>
    <lineage>
        <taxon>Bacteria</taxon>
        <taxon>Bacillati</taxon>
        <taxon>Bacillota</taxon>
        <taxon>Bacilli</taxon>
        <taxon>Bacillales</taxon>
        <taxon>Paenibacillaceae</taxon>
        <taxon>Paenibacillus</taxon>
    </lineage>
</organism>
<dbReference type="EMBL" id="JANIPJ010000030">
    <property type="protein sequence ID" value="MCR2807629.1"/>
    <property type="molecule type" value="Genomic_DNA"/>
</dbReference>
<evidence type="ECO:0000313" key="3">
    <source>
        <dbReference type="Proteomes" id="UP001141950"/>
    </source>
</evidence>
<feature type="domain" description="Amidase" evidence="1">
    <location>
        <begin position="17"/>
        <end position="392"/>
    </location>
</feature>
<dbReference type="SUPFAM" id="SSF75304">
    <property type="entry name" value="Amidase signature (AS) enzymes"/>
    <property type="match status" value="1"/>
</dbReference>
<proteinExistence type="predicted"/>
<evidence type="ECO:0000313" key="2">
    <source>
        <dbReference type="EMBL" id="MCR2807629.1"/>
    </source>
</evidence>
<protein>
    <submittedName>
        <fullName evidence="2">Amidase</fullName>
        <ecNumber evidence="2">3.5.1.4</ecNumber>
    </submittedName>
</protein>
<gene>
    <name evidence="2" type="ORF">NQZ67_27440</name>
</gene>
<dbReference type="InterPro" id="IPR036928">
    <property type="entry name" value="AS_sf"/>
</dbReference>
<dbReference type="Proteomes" id="UP001141950">
    <property type="component" value="Unassembled WGS sequence"/>
</dbReference>
<dbReference type="InterPro" id="IPR023631">
    <property type="entry name" value="Amidase_dom"/>
</dbReference>
<dbReference type="Pfam" id="PF01425">
    <property type="entry name" value="Amidase"/>
    <property type="match status" value="1"/>
</dbReference>
<sequence>MKNNWNAYANESLRLEPTAAGPLSGLTFAVKDVFHIAGETAGAGNPDWLRTHGPASKHAAVIGRLLENGARMEGTTITDELMYSINGENVHYGTPRNPNAPGRIPGGSSSGSAVAAAAGLADFAVGTDTGGSVRVPASYCGVYGIRPSHGAVSVEGLIPLAPSFDTVGWMARDPETMLRVGRALLPQTEAATEQEHAQPVVTRHGFGRLLLARDMWALSDACTSDALSSCLPALRELIPTVQDVEIAPEGFSVWMNAFRILQGSEIWEQHGGWLESVRPSFGPGIAERFRWIGTIGEDKRTAASLVRRKASRRMAELMDESTLIIAPTVPSIAPPLNGSGEAVERRRSQTLQLSCVAGLSGLPQVTLPLQGEGRMPIGLSFIAARGQDLRLLEWLAFVSSALPAHRFG</sequence>
<dbReference type="EC" id="3.5.1.4" evidence="2"/>
<dbReference type="NCBIfam" id="NF006169">
    <property type="entry name" value="PRK08310.1"/>
    <property type="match status" value="1"/>
</dbReference>
<comment type="caution">
    <text evidence="2">The sequence shown here is derived from an EMBL/GenBank/DDBJ whole genome shotgun (WGS) entry which is preliminary data.</text>
</comment>
<dbReference type="Gene3D" id="3.90.1300.10">
    <property type="entry name" value="Amidase signature (AS) domain"/>
    <property type="match status" value="1"/>
</dbReference>
<keyword evidence="3" id="KW-1185">Reference proteome</keyword>
<dbReference type="RefSeq" id="WP_257452261.1">
    <property type="nucleotide sequence ID" value="NZ_JANIPJ010000030.1"/>
</dbReference>